<feature type="transmembrane region" description="Helical" evidence="1">
    <location>
        <begin position="30"/>
        <end position="50"/>
    </location>
</feature>
<feature type="transmembrane region" description="Helical" evidence="1">
    <location>
        <begin position="77"/>
        <end position="97"/>
    </location>
</feature>
<keyword evidence="1" id="KW-0812">Transmembrane</keyword>
<dbReference type="WBParaSite" id="MBELARI_LOCUS12491">
    <property type="protein sequence ID" value="MBELARI_LOCUS12491"/>
    <property type="gene ID" value="MBELARI_LOCUS12491"/>
</dbReference>
<evidence type="ECO:0000313" key="2">
    <source>
        <dbReference type="Proteomes" id="UP000887575"/>
    </source>
</evidence>
<protein>
    <submittedName>
        <fullName evidence="3">YhhN-like protein</fullName>
    </submittedName>
</protein>
<reference evidence="3" key="1">
    <citation type="submission" date="2024-02" db="UniProtKB">
        <authorList>
            <consortium name="WormBaseParasite"/>
        </authorList>
    </citation>
    <scope>IDENTIFICATION</scope>
</reference>
<sequence length="222" mass="24514">MSSSPARGLAIYGGTAFLVYLETHGFRSPSPFFGSLPYIVLPILTISTNINNRVKYPMAGSFIALAFGNYFFEAHLYFGVAAFLLMISHVLYILSLLPHLKEWSVPLLLLSTVAFVLTFAWLFSDVFISIPFLVLILSSLLISSLVLTALAGSLLHYGGKGEMDDSKTLSLIRLIGSLCAVVADVLYICNLFGRRDPMIFVLRKALMYLGQGFMYLASERAF</sequence>
<dbReference type="Proteomes" id="UP000887575">
    <property type="component" value="Unassembled WGS sequence"/>
</dbReference>
<feature type="transmembrane region" description="Helical" evidence="1">
    <location>
        <begin position="103"/>
        <end position="123"/>
    </location>
</feature>
<accession>A0AAF3EET6</accession>
<feature type="transmembrane region" description="Helical" evidence="1">
    <location>
        <begin position="171"/>
        <end position="193"/>
    </location>
</feature>
<keyword evidence="1" id="KW-0472">Membrane</keyword>
<dbReference type="AlphaFoldDB" id="A0AAF3EET6"/>
<organism evidence="2 3">
    <name type="scientific">Mesorhabditis belari</name>
    <dbReference type="NCBI Taxonomy" id="2138241"/>
    <lineage>
        <taxon>Eukaryota</taxon>
        <taxon>Metazoa</taxon>
        <taxon>Ecdysozoa</taxon>
        <taxon>Nematoda</taxon>
        <taxon>Chromadorea</taxon>
        <taxon>Rhabditida</taxon>
        <taxon>Rhabditina</taxon>
        <taxon>Rhabditomorpha</taxon>
        <taxon>Rhabditoidea</taxon>
        <taxon>Rhabditidae</taxon>
        <taxon>Mesorhabditinae</taxon>
        <taxon>Mesorhabditis</taxon>
    </lineage>
</organism>
<feature type="transmembrane region" description="Helical" evidence="1">
    <location>
        <begin position="130"/>
        <end position="151"/>
    </location>
</feature>
<name>A0AAF3EET6_9BILA</name>
<evidence type="ECO:0000256" key="1">
    <source>
        <dbReference type="SAM" id="Phobius"/>
    </source>
</evidence>
<evidence type="ECO:0000313" key="3">
    <source>
        <dbReference type="WBParaSite" id="MBELARI_LOCUS12491"/>
    </source>
</evidence>
<keyword evidence="1" id="KW-1133">Transmembrane helix</keyword>
<keyword evidence="2" id="KW-1185">Reference proteome</keyword>
<proteinExistence type="predicted"/>